<feature type="region of interest" description="Disordered" evidence="5">
    <location>
        <begin position="634"/>
        <end position="656"/>
    </location>
</feature>
<gene>
    <name evidence="7" type="ORF">MFLAVUS_005661</name>
</gene>
<dbReference type="Pfam" id="PF09359">
    <property type="entry name" value="VTC"/>
    <property type="match status" value="1"/>
</dbReference>
<keyword evidence="2" id="KW-0812">Transmembrane</keyword>
<feature type="domain" description="VTC" evidence="6">
    <location>
        <begin position="249"/>
        <end position="551"/>
    </location>
</feature>
<dbReference type="Gene3D" id="3.20.100.30">
    <property type="entry name" value="VTC, catalytic tunnel domain"/>
    <property type="match status" value="1"/>
</dbReference>
<name>A0ABP9YZF5_9FUNG</name>
<keyword evidence="4" id="KW-0472">Membrane</keyword>
<dbReference type="EMBL" id="BAABUK010000012">
    <property type="protein sequence ID" value="GAA5812211.1"/>
    <property type="molecule type" value="Genomic_DNA"/>
</dbReference>
<protein>
    <recommendedName>
        <fullName evidence="6">VTC domain-containing protein</fullName>
    </recommendedName>
</protein>
<keyword evidence="8" id="KW-1185">Reference proteome</keyword>
<reference evidence="7 8" key="1">
    <citation type="submission" date="2024-04" db="EMBL/GenBank/DDBJ databases">
        <title>genome sequences of Mucor flavus KT1a and Helicostylum pulchrum KT1b strains isolated from the surface of a dry-aged beef.</title>
        <authorList>
            <person name="Toyotome T."/>
            <person name="Hosono M."/>
            <person name="Torimaru M."/>
            <person name="Fukuda K."/>
            <person name="Mikami N."/>
        </authorList>
    </citation>
    <scope>NUCLEOTIDE SEQUENCE [LARGE SCALE GENOMIC DNA]</scope>
    <source>
        <strain evidence="7 8">KT1a</strain>
    </source>
</reference>
<dbReference type="InterPro" id="IPR018966">
    <property type="entry name" value="VTC_domain"/>
</dbReference>
<evidence type="ECO:0000313" key="7">
    <source>
        <dbReference type="EMBL" id="GAA5812211.1"/>
    </source>
</evidence>
<dbReference type="PANTHER" id="PTHR46140:SF1">
    <property type="entry name" value="VACUOLAR TRANSPORTER CHAPERONE COMPLEX SUBUNIT 4-RELATED"/>
    <property type="match status" value="1"/>
</dbReference>
<dbReference type="InterPro" id="IPR051572">
    <property type="entry name" value="VTC_Complex_Subunit"/>
</dbReference>
<evidence type="ECO:0000256" key="4">
    <source>
        <dbReference type="ARBA" id="ARBA00023136"/>
    </source>
</evidence>
<accession>A0ABP9YZF5</accession>
<dbReference type="PANTHER" id="PTHR46140">
    <property type="entry name" value="VACUOLAR TRANSPORTER CHAPERONE 1-RELATED"/>
    <property type="match status" value="1"/>
</dbReference>
<feature type="compositionally biased region" description="Low complexity" evidence="5">
    <location>
        <begin position="634"/>
        <end position="651"/>
    </location>
</feature>
<comment type="caution">
    <text evidence="7">The sequence shown here is derived from an EMBL/GenBank/DDBJ whole genome shotgun (WGS) entry which is preliminary data.</text>
</comment>
<proteinExistence type="predicted"/>
<evidence type="ECO:0000256" key="3">
    <source>
        <dbReference type="ARBA" id="ARBA00022989"/>
    </source>
</evidence>
<evidence type="ECO:0000256" key="1">
    <source>
        <dbReference type="ARBA" id="ARBA00004127"/>
    </source>
</evidence>
<dbReference type="Proteomes" id="UP001473302">
    <property type="component" value="Unassembled WGS sequence"/>
</dbReference>
<evidence type="ECO:0000256" key="2">
    <source>
        <dbReference type="ARBA" id="ARBA00022692"/>
    </source>
</evidence>
<organism evidence="7 8">
    <name type="scientific">Mucor flavus</name>
    <dbReference type="NCBI Taxonomy" id="439312"/>
    <lineage>
        <taxon>Eukaryota</taxon>
        <taxon>Fungi</taxon>
        <taxon>Fungi incertae sedis</taxon>
        <taxon>Mucoromycota</taxon>
        <taxon>Mucoromycotina</taxon>
        <taxon>Mucoromycetes</taxon>
        <taxon>Mucorales</taxon>
        <taxon>Mucorineae</taxon>
        <taxon>Mucoraceae</taxon>
        <taxon>Mucor</taxon>
    </lineage>
</organism>
<dbReference type="InterPro" id="IPR042267">
    <property type="entry name" value="VTC_sf"/>
</dbReference>
<evidence type="ECO:0000256" key="5">
    <source>
        <dbReference type="SAM" id="MobiDB-lite"/>
    </source>
</evidence>
<comment type="subcellular location">
    <subcellularLocation>
        <location evidence="1">Endomembrane system</location>
        <topology evidence="1">Multi-pass membrane protein</topology>
    </subcellularLocation>
</comment>
<keyword evidence="3" id="KW-1133">Transmembrane helix</keyword>
<evidence type="ECO:0000259" key="6">
    <source>
        <dbReference type="Pfam" id="PF09359"/>
    </source>
</evidence>
<evidence type="ECO:0000313" key="8">
    <source>
        <dbReference type="Proteomes" id="UP001473302"/>
    </source>
</evidence>
<sequence>MLSEKTTDQMPLPWLPLPTTQSSLSDVARQIYDGSSFDQEWKDLRFIPWRFFYLDYHHLQKDIVYGNIAKRLETEWNKVYEFYILKRGEIERRIESIKTTRNEQELKTLVIDIHQLYHFAKLNYCGFLRLFMQYDRLFGSNTASDLLRRLLINKSFWDHSIVLFGLANSLNSIFIDQEQLQEQDPIPVQINVSNQSFFSAVENMPVLRKKKQVHPLSSSSSSCTLSTMNSCETTLSSQLDFPKQEKTIKKYWVHPDNIVEVMLFLSTTNKMVLQDKSNNPSSTYSAVDEVGHPQGIKSKLAGKSTQSIHHIKANTSSSGSRLKVTTIYMDTVDLNDYTDRIIHKPIKTTRVRKFESKEEEKQNTYISLEQKVYYNGQQNHTYKGHKGFGKEPQQNYDPLEQQHDWVQQRVWFKSKHLEQWLNGDYSISNVLEKPSCQYRTNGLPTITTRDKYRMENTCLQMQNELHNKIKTPTLKTTQYRTVYTSDKVTVSIDTDISISSGKDDMRFPYCIVQVEQSPQPEEPDWISTFTSNAMLEPVHDFSFYLHGVGTLLYDRVHVFPSWFSKMEILDIRHTGYRGSLLFVEEEEKPALQLPVVASRSRSSTNSDKQYWSSNTIATIVTCYEDEIKHVGPSSSPLSLSSSSSSSSLLSPVSKQEGKLRRSFDSYCSFDHPTSSKSDPTNCKSCMGKLNQEHHMFASKKTGDDIERVTFFSVLKNVIQGFHQTTGEKKPLLCNKQDAATHIRRHGYFMGVSRATVITTSCPFANNLALLVNLYSLKQTVLN</sequence>